<gene>
    <name evidence="1" type="ORF">EYF80_026200</name>
</gene>
<reference evidence="1 2" key="1">
    <citation type="submission" date="2019-03" db="EMBL/GenBank/DDBJ databases">
        <title>First draft genome of Liparis tanakae, snailfish: a comprehensive survey of snailfish specific genes.</title>
        <authorList>
            <person name="Kim W."/>
            <person name="Song I."/>
            <person name="Jeong J.-H."/>
            <person name="Kim D."/>
            <person name="Kim S."/>
            <person name="Ryu S."/>
            <person name="Song J.Y."/>
            <person name="Lee S.K."/>
        </authorList>
    </citation>
    <scope>NUCLEOTIDE SEQUENCE [LARGE SCALE GENOMIC DNA]</scope>
    <source>
        <tissue evidence="1">Muscle</tissue>
    </source>
</reference>
<keyword evidence="2" id="KW-1185">Reference proteome</keyword>
<evidence type="ECO:0000313" key="2">
    <source>
        <dbReference type="Proteomes" id="UP000314294"/>
    </source>
</evidence>
<dbReference type="AlphaFoldDB" id="A0A4Z2HCF2"/>
<evidence type="ECO:0000313" key="1">
    <source>
        <dbReference type="EMBL" id="TNN63548.1"/>
    </source>
</evidence>
<organism evidence="1 2">
    <name type="scientific">Liparis tanakae</name>
    <name type="common">Tanaka's snailfish</name>
    <dbReference type="NCBI Taxonomy" id="230148"/>
    <lineage>
        <taxon>Eukaryota</taxon>
        <taxon>Metazoa</taxon>
        <taxon>Chordata</taxon>
        <taxon>Craniata</taxon>
        <taxon>Vertebrata</taxon>
        <taxon>Euteleostomi</taxon>
        <taxon>Actinopterygii</taxon>
        <taxon>Neopterygii</taxon>
        <taxon>Teleostei</taxon>
        <taxon>Neoteleostei</taxon>
        <taxon>Acanthomorphata</taxon>
        <taxon>Eupercaria</taxon>
        <taxon>Perciformes</taxon>
        <taxon>Cottioidei</taxon>
        <taxon>Cottales</taxon>
        <taxon>Liparidae</taxon>
        <taxon>Liparis</taxon>
    </lineage>
</organism>
<name>A0A4Z2HCF2_9TELE</name>
<dbReference type="Proteomes" id="UP000314294">
    <property type="component" value="Unassembled WGS sequence"/>
</dbReference>
<dbReference type="EMBL" id="SRLO01000270">
    <property type="protein sequence ID" value="TNN63548.1"/>
    <property type="molecule type" value="Genomic_DNA"/>
</dbReference>
<proteinExistence type="predicted"/>
<protein>
    <submittedName>
        <fullName evidence="1">Uncharacterized protein</fullName>
    </submittedName>
</protein>
<comment type="caution">
    <text evidence="1">The sequence shown here is derived from an EMBL/GenBank/DDBJ whole genome shotgun (WGS) entry which is preliminary data.</text>
</comment>
<accession>A0A4Z2HCF2</accession>
<sequence>MPRLNEARIDQLLIWRLVCVTPATEPNRDNHFPVDFPWERQEEGGPFNISLDAPEGAGAGYGQSTIYFGTGSSLEALMGPEQDGAATTHNDH</sequence>